<dbReference type="EMBL" id="SRQM01000374">
    <property type="protein sequence ID" value="KAG6111686.1"/>
    <property type="molecule type" value="Genomic_DNA"/>
</dbReference>
<dbReference type="AlphaFoldDB" id="A0A9P7PVY0"/>
<reference evidence="1 2" key="1">
    <citation type="journal article" date="2020" name="bioRxiv">
        <title>Whole genome comparisons of ergot fungi reveals the divergence and evolution of species within the genus Claviceps are the result of varying mechanisms driving genome evolution and host range expansion.</title>
        <authorList>
            <person name="Wyka S.A."/>
            <person name="Mondo S.J."/>
            <person name="Liu M."/>
            <person name="Dettman J."/>
            <person name="Nalam V."/>
            <person name="Broders K.D."/>
        </authorList>
    </citation>
    <scope>NUCLEOTIDE SEQUENCE [LARGE SCALE GENOMIC DNA]</scope>
    <source>
        <strain evidence="1 2">LM576</strain>
    </source>
</reference>
<keyword evidence="2" id="KW-1185">Reference proteome</keyword>
<organism evidence="1 2">
    <name type="scientific">Claviceps humidiphila</name>
    <dbReference type="NCBI Taxonomy" id="1294629"/>
    <lineage>
        <taxon>Eukaryota</taxon>
        <taxon>Fungi</taxon>
        <taxon>Dikarya</taxon>
        <taxon>Ascomycota</taxon>
        <taxon>Pezizomycotina</taxon>
        <taxon>Sordariomycetes</taxon>
        <taxon>Hypocreomycetidae</taxon>
        <taxon>Hypocreales</taxon>
        <taxon>Clavicipitaceae</taxon>
        <taxon>Claviceps</taxon>
    </lineage>
</organism>
<protein>
    <submittedName>
        <fullName evidence="1">Uncharacterized protein</fullName>
    </submittedName>
</protein>
<comment type="caution">
    <text evidence="1">The sequence shown here is derived from an EMBL/GenBank/DDBJ whole genome shotgun (WGS) entry which is preliminary data.</text>
</comment>
<accession>A0A9P7PVY0</accession>
<gene>
    <name evidence="1" type="ORF">E4U13_004719</name>
</gene>
<proteinExistence type="predicted"/>
<evidence type="ECO:0000313" key="2">
    <source>
        <dbReference type="Proteomes" id="UP000732380"/>
    </source>
</evidence>
<dbReference type="Proteomes" id="UP000732380">
    <property type="component" value="Unassembled WGS sequence"/>
</dbReference>
<evidence type="ECO:0000313" key="1">
    <source>
        <dbReference type="EMBL" id="KAG6111686.1"/>
    </source>
</evidence>
<sequence>MAPSVARTVGFETGILICNAAPSRLNQTGHYFGAHGLQEDGPSSAMAILSHIVHLPTGHPQKSSTPQIQPPAA</sequence>
<name>A0A9P7PVY0_9HYPO</name>